<proteinExistence type="inferred from homology"/>
<evidence type="ECO:0000256" key="4">
    <source>
        <dbReference type="ARBA" id="ARBA00022807"/>
    </source>
</evidence>
<dbReference type="SUPFAM" id="SSF54001">
    <property type="entry name" value="Cysteine proteinases"/>
    <property type="match status" value="1"/>
</dbReference>
<dbReference type="Proteomes" id="UP001462502">
    <property type="component" value="Unassembled WGS sequence"/>
</dbReference>
<dbReference type="PROSITE" id="PS51935">
    <property type="entry name" value="NLPC_P60"/>
    <property type="match status" value="1"/>
</dbReference>
<sequence>MIQHIDLLGTPYLENGRMGDAGIDCYGLLIEMMRRAGTPIPDIYNPEGGQTACARVFAQNLDAWRPCEPKAGCAVLIRIGRHNSHCGFLLDPFTMIHTWEGAGGVVVEKLNAWRQRIVGFYEFAGTQ</sequence>
<comment type="similarity">
    <text evidence="1">Belongs to the peptidase C40 family.</text>
</comment>
<keyword evidence="7" id="KW-1185">Reference proteome</keyword>
<feature type="domain" description="NlpC/P60" evidence="5">
    <location>
        <begin position="1"/>
        <end position="124"/>
    </location>
</feature>
<dbReference type="Gene3D" id="3.90.1720.10">
    <property type="entry name" value="endopeptidase domain like (from Nostoc punctiforme)"/>
    <property type="match status" value="1"/>
</dbReference>
<name>A0ABV0J0K7_9NEIS</name>
<reference evidence="6 7" key="1">
    <citation type="submission" date="2024-05" db="EMBL/GenBank/DDBJ databases">
        <authorList>
            <person name="De Oliveira J.P."/>
            <person name="Noriler S.A."/>
            <person name="De Oliveira A.G."/>
            <person name="Sipoli D.S."/>
        </authorList>
    </citation>
    <scope>NUCLEOTIDE SEQUENCE [LARGE SCALE GENOMIC DNA]</scope>
    <source>
        <strain evidence="6 7">LABIM192</strain>
    </source>
</reference>
<evidence type="ECO:0000256" key="2">
    <source>
        <dbReference type="ARBA" id="ARBA00022670"/>
    </source>
</evidence>
<dbReference type="Pfam" id="PF00877">
    <property type="entry name" value="NLPC_P60"/>
    <property type="match status" value="1"/>
</dbReference>
<evidence type="ECO:0000256" key="1">
    <source>
        <dbReference type="ARBA" id="ARBA00007074"/>
    </source>
</evidence>
<evidence type="ECO:0000313" key="6">
    <source>
        <dbReference type="EMBL" id="MEO9387062.1"/>
    </source>
</evidence>
<dbReference type="RefSeq" id="WP_347937932.1">
    <property type="nucleotide sequence ID" value="NZ_JBDXMI010000006.1"/>
</dbReference>
<keyword evidence="2" id="KW-0645">Protease</keyword>
<dbReference type="EMBL" id="JBDXMI010000006">
    <property type="protein sequence ID" value="MEO9387062.1"/>
    <property type="molecule type" value="Genomic_DNA"/>
</dbReference>
<comment type="caution">
    <text evidence="6">The sequence shown here is derived from an EMBL/GenBank/DDBJ whole genome shotgun (WGS) entry which is preliminary data.</text>
</comment>
<gene>
    <name evidence="6" type="ORF">ABI908_23495</name>
</gene>
<evidence type="ECO:0000313" key="7">
    <source>
        <dbReference type="Proteomes" id="UP001462502"/>
    </source>
</evidence>
<accession>A0ABV0J0K7</accession>
<keyword evidence="3" id="KW-0378">Hydrolase</keyword>
<evidence type="ECO:0000259" key="5">
    <source>
        <dbReference type="PROSITE" id="PS51935"/>
    </source>
</evidence>
<protein>
    <submittedName>
        <fullName evidence="6">NlpC/P60 family protein</fullName>
    </submittedName>
</protein>
<dbReference type="InterPro" id="IPR000064">
    <property type="entry name" value="NLP_P60_dom"/>
</dbReference>
<keyword evidence="4" id="KW-0788">Thiol protease</keyword>
<evidence type="ECO:0000256" key="3">
    <source>
        <dbReference type="ARBA" id="ARBA00022801"/>
    </source>
</evidence>
<dbReference type="InterPro" id="IPR038765">
    <property type="entry name" value="Papain-like_cys_pep_sf"/>
</dbReference>
<organism evidence="6 7">
    <name type="scientific">Chromobacterium phragmitis</name>
    <dbReference type="NCBI Taxonomy" id="2202141"/>
    <lineage>
        <taxon>Bacteria</taxon>
        <taxon>Pseudomonadati</taxon>
        <taxon>Pseudomonadota</taxon>
        <taxon>Betaproteobacteria</taxon>
        <taxon>Neisseriales</taxon>
        <taxon>Chromobacteriaceae</taxon>
        <taxon>Chromobacterium</taxon>
    </lineage>
</organism>